<evidence type="ECO:0000256" key="1">
    <source>
        <dbReference type="ARBA" id="ARBA00022603"/>
    </source>
</evidence>
<organism evidence="4 5">
    <name type="scientific">Georhizobium profundi</name>
    <dbReference type="NCBI Taxonomy" id="2341112"/>
    <lineage>
        <taxon>Bacteria</taxon>
        <taxon>Pseudomonadati</taxon>
        <taxon>Pseudomonadota</taxon>
        <taxon>Alphaproteobacteria</taxon>
        <taxon>Hyphomicrobiales</taxon>
        <taxon>Rhizobiaceae</taxon>
        <taxon>Georhizobium</taxon>
    </lineage>
</organism>
<dbReference type="PANTHER" id="PTHR43861:SF1">
    <property type="entry name" value="TRANS-ACONITATE 2-METHYLTRANSFERASE"/>
    <property type="match status" value="1"/>
</dbReference>
<dbReference type="SUPFAM" id="SSF53335">
    <property type="entry name" value="S-adenosyl-L-methionine-dependent methyltransferases"/>
    <property type="match status" value="1"/>
</dbReference>
<dbReference type="Proteomes" id="UP000268192">
    <property type="component" value="Chromosome"/>
</dbReference>
<dbReference type="EMBL" id="CP032509">
    <property type="protein sequence ID" value="AZN71259.1"/>
    <property type="molecule type" value="Genomic_DNA"/>
</dbReference>
<gene>
    <name evidence="4" type="ORF">D5400_08255</name>
</gene>
<evidence type="ECO:0000313" key="4">
    <source>
        <dbReference type="EMBL" id="AZN71259.1"/>
    </source>
</evidence>
<sequence length="225" mass="24838">MMGLERTQSAEHAVLMDGVYRYQRHIYDLTRKYFLLGRDQMLDALAVPSGGTVLELGCGTGRNLLAAAKRYPDARYCGIDISPQMLETARGNIDRAAHARKIIVAEGDATNFDCQALFGFDKADRVFISYAVSMIPSWQQAIAAALKATKPGGSVHIVDFGQQVELPPAFRRLLRAWLARFHVTPRAELFDAAKLAAAGEGAHVEARTLFRDYARIVVITRANGR</sequence>
<keyword evidence="5" id="KW-1185">Reference proteome</keyword>
<dbReference type="OrthoDB" id="5298787at2"/>
<dbReference type="GO" id="GO:0032259">
    <property type="term" value="P:methylation"/>
    <property type="evidence" value="ECO:0007669"/>
    <property type="project" value="UniProtKB-KW"/>
</dbReference>
<feature type="domain" description="Methyltransferase" evidence="3">
    <location>
        <begin position="53"/>
        <end position="153"/>
    </location>
</feature>
<dbReference type="InterPro" id="IPR029063">
    <property type="entry name" value="SAM-dependent_MTases_sf"/>
</dbReference>
<evidence type="ECO:0000256" key="2">
    <source>
        <dbReference type="ARBA" id="ARBA00022679"/>
    </source>
</evidence>
<dbReference type="Gene3D" id="3.40.50.150">
    <property type="entry name" value="Vaccinia Virus protein VP39"/>
    <property type="match status" value="1"/>
</dbReference>
<evidence type="ECO:0000259" key="3">
    <source>
        <dbReference type="Pfam" id="PF13649"/>
    </source>
</evidence>
<proteinExistence type="predicted"/>
<dbReference type="PANTHER" id="PTHR43861">
    <property type="entry name" value="TRANS-ACONITATE 2-METHYLTRANSFERASE-RELATED"/>
    <property type="match status" value="1"/>
</dbReference>
<dbReference type="CDD" id="cd02440">
    <property type="entry name" value="AdoMet_MTases"/>
    <property type="match status" value="1"/>
</dbReference>
<evidence type="ECO:0000313" key="5">
    <source>
        <dbReference type="Proteomes" id="UP000268192"/>
    </source>
</evidence>
<dbReference type="GO" id="GO:0008168">
    <property type="term" value="F:methyltransferase activity"/>
    <property type="evidence" value="ECO:0007669"/>
    <property type="project" value="UniProtKB-KW"/>
</dbReference>
<dbReference type="KEGG" id="abaw:D5400_08255"/>
<dbReference type="RefSeq" id="WP_126009408.1">
    <property type="nucleotide sequence ID" value="NZ_CP032509.1"/>
</dbReference>
<dbReference type="Pfam" id="PF13649">
    <property type="entry name" value="Methyltransf_25"/>
    <property type="match status" value="1"/>
</dbReference>
<name>A0A3S9B2V1_9HYPH</name>
<protein>
    <submittedName>
        <fullName evidence="4">Class I SAM-dependent methyltransferase</fullName>
    </submittedName>
</protein>
<dbReference type="AlphaFoldDB" id="A0A3S9B2V1"/>
<keyword evidence="1 4" id="KW-0489">Methyltransferase</keyword>
<dbReference type="InterPro" id="IPR041698">
    <property type="entry name" value="Methyltransf_25"/>
</dbReference>
<keyword evidence="2 4" id="KW-0808">Transferase</keyword>
<reference evidence="4 5" key="1">
    <citation type="submission" date="2018-09" db="EMBL/GenBank/DDBJ databases">
        <title>Marinorhizobium profundi gen. nov., sp. nov., isolated from a deep-sea sediment sample from the New Britain Trench and proposal of Marinorhizobiaceae fam. nov. in the order Rhizobiales of the class Alphaproteobacteria.</title>
        <authorList>
            <person name="Cao J."/>
        </authorList>
    </citation>
    <scope>NUCLEOTIDE SEQUENCE [LARGE SCALE GENOMIC DNA]</scope>
    <source>
        <strain evidence="4 5">WS11</strain>
    </source>
</reference>
<accession>A0A3S9B2V1</accession>